<dbReference type="Gene3D" id="3.40.640.10">
    <property type="entry name" value="Type I PLP-dependent aspartate aminotransferase-like (Major domain)"/>
    <property type="match status" value="1"/>
</dbReference>
<dbReference type="CDD" id="cd07377">
    <property type="entry name" value="WHTH_GntR"/>
    <property type="match status" value="1"/>
</dbReference>
<dbReference type="STRING" id="226910.UCMB321_0448"/>
<feature type="domain" description="HTH gntR-type" evidence="6">
    <location>
        <begin position="10"/>
        <end position="78"/>
    </location>
</feature>
<evidence type="ECO:0000259" key="6">
    <source>
        <dbReference type="PROSITE" id="PS50949"/>
    </source>
</evidence>
<dbReference type="PROSITE" id="PS50949">
    <property type="entry name" value="HTH_GNTR"/>
    <property type="match status" value="1"/>
</dbReference>
<dbReference type="SUPFAM" id="SSF53383">
    <property type="entry name" value="PLP-dependent transferases"/>
    <property type="match status" value="1"/>
</dbReference>
<dbReference type="PATRIC" id="fig|226910.6.peg.446"/>
<dbReference type="Pfam" id="PF00392">
    <property type="entry name" value="GntR"/>
    <property type="match status" value="1"/>
</dbReference>
<dbReference type="InterPro" id="IPR015421">
    <property type="entry name" value="PyrdxlP-dep_Trfase_major"/>
</dbReference>
<evidence type="ECO:0000313" key="8">
    <source>
        <dbReference type="Proteomes" id="UP000031535"/>
    </source>
</evidence>
<comment type="caution">
    <text evidence="7">The sequence shown here is derived from an EMBL/GenBank/DDBJ whole genome shotgun (WGS) entry which is preliminary data.</text>
</comment>
<accession>A0A0C2IA04</accession>
<name>A0A0C2IA04_9PSED</name>
<dbReference type="GO" id="GO:0003677">
    <property type="term" value="F:DNA binding"/>
    <property type="evidence" value="ECO:0007669"/>
    <property type="project" value="UniProtKB-KW"/>
</dbReference>
<dbReference type="Gene3D" id="1.10.10.10">
    <property type="entry name" value="Winged helix-like DNA-binding domain superfamily/Winged helix DNA-binding domain"/>
    <property type="match status" value="1"/>
</dbReference>
<evidence type="ECO:0000256" key="1">
    <source>
        <dbReference type="ARBA" id="ARBA00005384"/>
    </source>
</evidence>
<dbReference type="InterPro" id="IPR000524">
    <property type="entry name" value="Tscrpt_reg_HTH_GntR"/>
</dbReference>
<evidence type="ECO:0000256" key="4">
    <source>
        <dbReference type="ARBA" id="ARBA00023125"/>
    </source>
</evidence>
<organism evidence="7 8">
    <name type="scientific">Pseudomonas batumici</name>
    <dbReference type="NCBI Taxonomy" id="226910"/>
    <lineage>
        <taxon>Bacteria</taxon>
        <taxon>Pseudomonadati</taxon>
        <taxon>Pseudomonadota</taxon>
        <taxon>Gammaproteobacteria</taxon>
        <taxon>Pseudomonadales</taxon>
        <taxon>Pseudomonadaceae</taxon>
        <taxon>Pseudomonas</taxon>
    </lineage>
</organism>
<proteinExistence type="inferred from homology"/>
<dbReference type="GO" id="GO:0008483">
    <property type="term" value="F:transaminase activity"/>
    <property type="evidence" value="ECO:0007669"/>
    <property type="project" value="UniProtKB-KW"/>
</dbReference>
<dbReference type="PANTHER" id="PTHR46577">
    <property type="entry name" value="HTH-TYPE TRANSCRIPTIONAL REGULATORY PROTEIN GABR"/>
    <property type="match status" value="1"/>
</dbReference>
<dbReference type="SUPFAM" id="SSF46785">
    <property type="entry name" value="Winged helix' DNA-binding domain"/>
    <property type="match status" value="1"/>
</dbReference>
<dbReference type="InterPro" id="IPR051446">
    <property type="entry name" value="HTH_trans_reg/aminotransferase"/>
</dbReference>
<dbReference type="RefSeq" id="WP_040063484.1">
    <property type="nucleotide sequence ID" value="NZ_JXDG01000003.1"/>
</dbReference>
<evidence type="ECO:0000256" key="5">
    <source>
        <dbReference type="ARBA" id="ARBA00023163"/>
    </source>
</evidence>
<keyword evidence="7" id="KW-0808">Transferase</keyword>
<dbReference type="Pfam" id="PF00155">
    <property type="entry name" value="Aminotran_1_2"/>
    <property type="match status" value="1"/>
</dbReference>
<dbReference type="AlphaFoldDB" id="A0A0C2IA04"/>
<protein>
    <submittedName>
        <fullName evidence="7">Transcriptional regulator, GntR family domain / Aspartate aminotransferase</fullName>
    </submittedName>
</protein>
<keyword evidence="8" id="KW-1185">Reference proteome</keyword>
<keyword evidence="7" id="KW-0032">Aminotransferase</keyword>
<sequence length="488" mass="53681">MFQIDRNSKTLLVDQIRNAIIARIESFQWVQGGRLPSVRALARQLGVSIFTVSSAYEDLVAQHIIESRPGAGYFILACSSVGPLKDTDTLAPPSGEHSGFLFRALDPAQFDIPVSSGYLPPAWLADAVPASVTGRLIRNTLSCGTPAPAAGSQDLRAVIARKLREVHIDASSSQIVVTMGATHGFALLRNMLLSPGDYLLVEDPSYLLLQLKLIKDRDFKIITVPRLDDGPDLAAMEAMLIKYRPKLFLTQTLVHNPVGGSTSPAKGFKLLSLSRQYDFHIIEDDTFGALASRQTLRLASLDGLDRTFYISSFSKVLSPALRLGYVAAPPAFVERLVEQKMYNLLCGSAIDETIVTYTLESGRYQRHLDALGQRVMQERSRAREWLGAAGVVFDEHGADGLFLWGRLPEQVNIPNLVEQAHQAGILLAPGSLFSNTGEYDQYIRFNVGYCNHPGFKRFLRTHIGLAHLRVVEGQSDVIDPVERPAVTV</sequence>
<keyword evidence="4" id="KW-0238">DNA-binding</keyword>
<dbReference type="EMBL" id="JXDG01000003">
    <property type="protein sequence ID" value="KIH86081.1"/>
    <property type="molecule type" value="Genomic_DNA"/>
</dbReference>
<dbReference type="InterPro" id="IPR015424">
    <property type="entry name" value="PyrdxlP-dep_Trfase"/>
</dbReference>
<dbReference type="Proteomes" id="UP000031535">
    <property type="component" value="Unassembled WGS sequence"/>
</dbReference>
<gene>
    <name evidence="7" type="ORF">UCMB321_0448</name>
</gene>
<reference evidence="7 8" key="1">
    <citation type="submission" date="2015-01" db="EMBL/GenBank/DDBJ databases">
        <title>Complete genome of Pseudomonas batumici UCM B-321 producer of the batumin antibiotic with strong antistaphilococcal and potential anticancer activity.</title>
        <authorList>
            <person name="Klochko V.V."/>
            <person name="Zelena L.B."/>
            <person name="Elena K.A."/>
            <person name="Reva O.N."/>
        </authorList>
    </citation>
    <scope>NUCLEOTIDE SEQUENCE [LARGE SCALE GENOMIC DNA]</scope>
    <source>
        <strain evidence="7 8">UCM B-321</strain>
    </source>
</reference>
<dbReference type="OrthoDB" id="9802328at2"/>
<dbReference type="GO" id="GO:0003700">
    <property type="term" value="F:DNA-binding transcription factor activity"/>
    <property type="evidence" value="ECO:0007669"/>
    <property type="project" value="InterPro"/>
</dbReference>
<dbReference type="PANTHER" id="PTHR46577:SF2">
    <property type="entry name" value="TRANSCRIPTIONAL REGULATORY PROTEIN"/>
    <property type="match status" value="1"/>
</dbReference>
<keyword evidence="3" id="KW-0805">Transcription regulation</keyword>
<dbReference type="InterPro" id="IPR036388">
    <property type="entry name" value="WH-like_DNA-bd_sf"/>
</dbReference>
<evidence type="ECO:0000256" key="2">
    <source>
        <dbReference type="ARBA" id="ARBA00022898"/>
    </source>
</evidence>
<comment type="similarity">
    <text evidence="1">In the C-terminal section; belongs to the class-I pyridoxal-phosphate-dependent aminotransferase family.</text>
</comment>
<dbReference type="InterPro" id="IPR004839">
    <property type="entry name" value="Aminotransferase_I/II_large"/>
</dbReference>
<keyword evidence="5" id="KW-0804">Transcription</keyword>
<evidence type="ECO:0000313" key="7">
    <source>
        <dbReference type="EMBL" id="KIH86081.1"/>
    </source>
</evidence>
<dbReference type="SMART" id="SM00345">
    <property type="entry name" value="HTH_GNTR"/>
    <property type="match status" value="1"/>
</dbReference>
<dbReference type="InterPro" id="IPR036390">
    <property type="entry name" value="WH_DNA-bd_sf"/>
</dbReference>
<keyword evidence="2" id="KW-0663">Pyridoxal phosphate</keyword>
<dbReference type="GO" id="GO:0030170">
    <property type="term" value="F:pyridoxal phosphate binding"/>
    <property type="evidence" value="ECO:0007669"/>
    <property type="project" value="InterPro"/>
</dbReference>
<evidence type="ECO:0000256" key="3">
    <source>
        <dbReference type="ARBA" id="ARBA00023015"/>
    </source>
</evidence>
<dbReference type="CDD" id="cd00609">
    <property type="entry name" value="AAT_like"/>
    <property type="match status" value="1"/>
</dbReference>